<evidence type="ECO:0000259" key="3">
    <source>
        <dbReference type="Pfam" id="PF01103"/>
    </source>
</evidence>
<proteinExistence type="predicted"/>
<sequence>MLQFKQGLRFGRPGSFGALATCCAVLSGTVLSGLPAWSNVAQVVEVRGAEFIPADDIQATCGVEAGVAYSALELRAIEGCLMSTGVFETVRLYTEAQTLVIEVQELNTRPGKIEAMLAYDSQDGLLGSLAFEQYNFLPKTFATLSLDYNDEVERISGALYRADAFDAHTDLGLRFSAMRREYDDVSYTQEQILGEVFVAWTPSDALRIETGIGYRDYRLFDVEAGASALLVQEETDSISEPFLHMSLSYGEPIFGGQGAYRLRLDQYLWNYGSDERLLDTRVQANATLPLADGLSLLVGLNGGKVHGLDDNDTRGIDRYFPGANTFRGFAPRGIGPRDSGDALGGNQFFVGSLELQQEFGDVWNAPLRGGVFLDSGAAWGLDNTLSGGIDDGWHRRTSVGLTLTLDVGNTPVSLYLAKPLEQEDGDETQAFGFSISTRF</sequence>
<name>A0A291G7R6_9RHOB</name>
<dbReference type="RefSeq" id="WP_096804509.1">
    <property type="nucleotide sequence ID" value="NZ_CP022196.1"/>
</dbReference>
<dbReference type="Pfam" id="PF01103">
    <property type="entry name" value="Omp85"/>
    <property type="match status" value="1"/>
</dbReference>
<feature type="domain" description="Bacterial surface antigen (D15)" evidence="3">
    <location>
        <begin position="167"/>
        <end position="439"/>
    </location>
</feature>
<dbReference type="KEGG" id="ceh:CEW89_00530"/>
<evidence type="ECO:0000313" key="5">
    <source>
        <dbReference type="Proteomes" id="UP000217935"/>
    </source>
</evidence>
<comment type="subcellular location">
    <subcellularLocation>
        <location evidence="1">Membrane</location>
    </subcellularLocation>
</comment>
<dbReference type="AlphaFoldDB" id="A0A291G7R6"/>
<dbReference type="Gene3D" id="3.10.20.310">
    <property type="entry name" value="membrane protein fhac"/>
    <property type="match status" value="1"/>
</dbReference>
<evidence type="ECO:0000313" key="4">
    <source>
        <dbReference type="EMBL" id="ATG46187.1"/>
    </source>
</evidence>
<evidence type="ECO:0000256" key="1">
    <source>
        <dbReference type="ARBA" id="ARBA00004370"/>
    </source>
</evidence>
<dbReference type="GO" id="GO:0019867">
    <property type="term" value="C:outer membrane"/>
    <property type="evidence" value="ECO:0007669"/>
    <property type="project" value="InterPro"/>
</dbReference>
<keyword evidence="5" id="KW-1185">Reference proteome</keyword>
<dbReference type="Proteomes" id="UP000217935">
    <property type="component" value="Chromosome"/>
</dbReference>
<accession>A0A291G7R6</accession>
<reference evidence="4 5" key="1">
    <citation type="submission" date="2017-06" db="EMBL/GenBank/DDBJ databases">
        <title>Celeribacter sp. TSPH2 complete genome sequence.</title>
        <authorList>
            <person name="Woo J.-H."/>
            <person name="Kim H.-S."/>
        </authorList>
    </citation>
    <scope>NUCLEOTIDE SEQUENCE [LARGE SCALE GENOMIC DNA]</scope>
    <source>
        <strain evidence="4 5">TSPH2</strain>
    </source>
</reference>
<dbReference type="STRING" id="1758178.GCA_001550095_00715"/>
<organism evidence="4 5">
    <name type="scientific">Celeribacter ethanolicus</name>
    <dbReference type="NCBI Taxonomy" id="1758178"/>
    <lineage>
        <taxon>Bacteria</taxon>
        <taxon>Pseudomonadati</taxon>
        <taxon>Pseudomonadota</taxon>
        <taxon>Alphaproteobacteria</taxon>
        <taxon>Rhodobacterales</taxon>
        <taxon>Roseobacteraceae</taxon>
        <taxon>Celeribacter</taxon>
    </lineage>
</organism>
<evidence type="ECO:0000256" key="2">
    <source>
        <dbReference type="ARBA" id="ARBA00023136"/>
    </source>
</evidence>
<dbReference type="OrthoDB" id="9803054at2"/>
<keyword evidence="2" id="KW-0472">Membrane</keyword>
<protein>
    <recommendedName>
        <fullName evidence="3">Bacterial surface antigen (D15) domain-containing protein</fullName>
    </recommendedName>
</protein>
<dbReference type="EMBL" id="CP022196">
    <property type="protein sequence ID" value="ATG46187.1"/>
    <property type="molecule type" value="Genomic_DNA"/>
</dbReference>
<dbReference type="InterPro" id="IPR000184">
    <property type="entry name" value="Bac_surfAg_D15"/>
</dbReference>
<gene>
    <name evidence="4" type="ORF">CEW89_00530</name>
</gene>
<dbReference type="Gene3D" id="2.40.160.50">
    <property type="entry name" value="membrane protein fhac: a member of the omp85/tpsb transporter family"/>
    <property type="match status" value="1"/>
</dbReference>